<dbReference type="Proteomes" id="UP000219914">
    <property type="component" value="Unassembled WGS sequence"/>
</dbReference>
<protein>
    <recommendedName>
        <fullName evidence="5">ATP-binding protein</fullName>
    </recommendedName>
</protein>
<dbReference type="InterPro" id="IPR027417">
    <property type="entry name" value="P-loop_NTPase"/>
</dbReference>
<evidence type="ECO:0000256" key="1">
    <source>
        <dbReference type="SAM" id="MobiDB-lite"/>
    </source>
</evidence>
<evidence type="ECO:0000313" key="3">
    <source>
        <dbReference type="EMBL" id="PDT21811.1"/>
    </source>
</evidence>
<evidence type="ECO:0000313" key="4">
    <source>
        <dbReference type="Proteomes" id="UP000219914"/>
    </source>
</evidence>
<dbReference type="Gene3D" id="3.40.50.300">
    <property type="entry name" value="P-loop containing nucleotide triphosphate hydrolases"/>
    <property type="match status" value="1"/>
</dbReference>
<proteinExistence type="predicted"/>
<reference evidence="3 4" key="1">
    <citation type="submission" date="2017-09" db="EMBL/GenBank/DDBJ databases">
        <title>Comparative genomics of rhizobia isolated from Phaseolus vulgaris in China.</title>
        <authorList>
            <person name="Tong W."/>
        </authorList>
    </citation>
    <scope>NUCLEOTIDE SEQUENCE [LARGE SCALE GENOMIC DNA]</scope>
    <source>
        <strain evidence="3 4">FH14</strain>
    </source>
</reference>
<keyword evidence="2" id="KW-0812">Transmembrane</keyword>
<feature type="transmembrane region" description="Helical" evidence="2">
    <location>
        <begin position="67"/>
        <end position="89"/>
    </location>
</feature>
<sequence length="413" mass="45821">MHNSQGVSLRPERDQTRSTSVADRFDRQDASPFGLRRVLATVINDLYGTKDVQDAITASYVWMADQIGHLALGLVPTLLLCWFVSGLGIDDQQGEMALYVVAGLAVFLVWYRKEEVDRHDSKARAGGTFPYDSGDIDWNITTALIYFGIGGLLGLAAFIRWWLPLVVLAAVLYPALAVAFWWLQRKLSFQQAGLPYLFRLANFARPLECELIKLVTELSDLKDRRVTLLDVLRFRPTEQKGSPATRHVVITGSIGAGKTSLCVGIGTEYAFALNRCRYLSATKLVEQVLDPPVRGGGREYADGRYLWALDSCEMVLVDDVDVGIGSREGEHRHLIEPIDMLNTLVRTNEPSPLGWLGSKRSVWVVGDPRAAEDWREMIAQLIGVTTHDVGIVWLGGKISKTEPKQDAPGVLVI</sequence>
<gene>
    <name evidence="3" type="ORF">CO674_19880</name>
</gene>
<dbReference type="SUPFAM" id="SSF52540">
    <property type="entry name" value="P-loop containing nucleoside triphosphate hydrolases"/>
    <property type="match status" value="1"/>
</dbReference>
<keyword evidence="4" id="KW-1185">Reference proteome</keyword>
<comment type="caution">
    <text evidence="3">The sequence shown here is derived from an EMBL/GenBank/DDBJ whole genome shotgun (WGS) entry which is preliminary data.</text>
</comment>
<keyword evidence="2" id="KW-0472">Membrane</keyword>
<feature type="transmembrane region" description="Helical" evidence="2">
    <location>
        <begin position="138"/>
        <end position="158"/>
    </location>
</feature>
<feature type="transmembrane region" description="Helical" evidence="2">
    <location>
        <begin position="165"/>
        <end position="183"/>
    </location>
</feature>
<dbReference type="RefSeq" id="WP_097535489.1">
    <property type="nucleotide sequence ID" value="NZ_LODW01000043.1"/>
</dbReference>
<feature type="transmembrane region" description="Helical" evidence="2">
    <location>
        <begin position="96"/>
        <end position="112"/>
    </location>
</feature>
<keyword evidence="2" id="KW-1133">Transmembrane helix</keyword>
<evidence type="ECO:0000256" key="2">
    <source>
        <dbReference type="SAM" id="Phobius"/>
    </source>
</evidence>
<organism evidence="3 4">
    <name type="scientific">Rhizobium hidalgonense</name>
    <dbReference type="NCBI Taxonomy" id="1538159"/>
    <lineage>
        <taxon>Bacteria</taxon>
        <taxon>Pseudomonadati</taxon>
        <taxon>Pseudomonadota</taxon>
        <taxon>Alphaproteobacteria</taxon>
        <taxon>Hyphomicrobiales</taxon>
        <taxon>Rhizobiaceae</taxon>
        <taxon>Rhizobium/Agrobacterium group</taxon>
        <taxon>Rhizobium</taxon>
    </lineage>
</organism>
<evidence type="ECO:0008006" key="5">
    <source>
        <dbReference type="Google" id="ProtNLM"/>
    </source>
</evidence>
<feature type="region of interest" description="Disordered" evidence="1">
    <location>
        <begin position="1"/>
        <end position="22"/>
    </location>
</feature>
<dbReference type="EMBL" id="NWSY01000015">
    <property type="protein sequence ID" value="PDT21811.1"/>
    <property type="molecule type" value="Genomic_DNA"/>
</dbReference>
<accession>A0ABX4JQE2</accession>
<name>A0ABX4JQE2_9HYPH</name>